<protein>
    <recommendedName>
        <fullName evidence="2">RNA helicase</fullName>
        <ecNumber evidence="2">3.6.4.13</ecNumber>
    </recommendedName>
</protein>
<dbReference type="GO" id="GO:0003723">
    <property type="term" value="F:RNA binding"/>
    <property type="evidence" value="ECO:0007669"/>
    <property type="project" value="TreeGrafter"/>
</dbReference>
<name>A0A2A2LAE3_9BILA</name>
<evidence type="ECO:0000259" key="9">
    <source>
        <dbReference type="PROSITE" id="PS51192"/>
    </source>
</evidence>
<feature type="region of interest" description="Disordered" evidence="8">
    <location>
        <begin position="1"/>
        <end position="91"/>
    </location>
</feature>
<feature type="compositionally biased region" description="Basic and acidic residues" evidence="8">
    <location>
        <begin position="176"/>
        <end position="216"/>
    </location>
</feature>
<keyword evidence="12" id="KW-1185">Reference proteome</keyword>
<dbReference type="GO" id="GO:0000462">
    <property type="term" value="P:maturation of SSU-rRNA from tricistronic rRNA transcript (SSU-rRNA, 5.8S rRNA, LSU-rRNA)"/>
    <property type="evidence" value="ECO:0007669"/>
    <property type="project" value="TreeGrafter"/>
</dbReference>
<dbReference type="InterPro" id="IPR001650">
    <property type="entry name" value="Helicase_C-like"/>
</dbReference>
<evidence type="ECO:0000313" key="12">
    <source>
        <dbReference type="Proteomes" id="UP000218231"/>
    </source>
</evidence>
<dbReference type="InterPro" id="IPR027417">
    <property type="entry name" value="P-loop_NTPase"/>
</dbReference>
<feature type="compositionally biased region" description="Basic residues" evidence="8">
    <location>
        <begin position="73"/>
        <end position="88"/>
    </location>
</feature>
<dbReference type="PROSITE" id="PS00690">
    <property type="entry name" value="DEAH_ATP_HELICASE"/>
    <property type="match status" value="1"/>
</dbReference>
<dbReference type="GO" id="GO:0005524">
    <property type="term" value="F:ATP binding"/>
    <property type="evidence" value="ECO:0007669"/>
    <property type="project" value="UniProtKB-KW"/>
</dbReference>
<keyword evidence="4" id="KW-0378">Hydrolase</keyword>
<dbReference type="SMART" id="SM00847">
    <property type="entry name" value="HA2"/>
    <property type="match status" value="1"/>
</dbReference>
<dbReference type="InterPro" id="IPR056371">
    <property type="entry name" value="DHX37-like_C"/>
</dbReference>
<evidence type="ECO:0000256" key="6">
    <source>
        <dbReference type="ARBA" id="ARBA00022840"/>
    </source>
</evidence>
<dbReference type="PANTHER" id="PTHR18934">
    <property type="entry name" value="ATP-DEPENDENT RNA HELICASE"/>
    <property type="match status" value="1"/>
</dbReference>
<dbReference type="InterPro" id="IPR011545">
    <property type="entry name" value="DEAD/DEAH_box_helicase_dom"/>
</dbReference>
<dbReference type="OrthoDB" id="10025033at2759"/>
<dbReference type="Pfam" id="PF00270">
    <property type="entry name" value="DEAD"/>
    <property type="match status" value="1"/>
</dbReference>
<dbReference type="EC" id="3.6.4.13" evidence="2"/>
<comment type="caution">
    <text evidence="11">The sequence shown here is derived from an EMBL/GenBank/DDBJ whole genome shotgun (WGS) entry which is preliminary data.</text>
</comment>
<dbReference type="CDD" id="cd17982">
    <property type="entry name" value="DEXHc_DHX37"/>
    <property type="match status" value="1"/>
</dbReference>
<dbReference type="Gene3D" id="1.20.120.1080">
    <property type="match status" value="1"/>
</dbReference>
<dbReference type="Pfam" id="PF23362">
    <property type="entry name" value="DHX37_C"/>
    <property type="match status" value="1"/>
</dbReference>
<dbReference type="SMART" id="SM00490">
    <property type="entry name" value="HELICc"/>
    <property type="match status" value="1"/>
</dbReference>
<evidence type="ECO:0000256" key="8">
    <source>
        <dbReference type="SAM" id="MobiDB-lite"/>
    </source>
</evidence>
<dbReference type="PROSITE" id="PS51192">
    <property type="entry name" value="HELICASE_ATP_BIND_1"/>
    <property type="match status" value="1"/>
</dbReference>
<accession>A0A2A2LAE3</accession>
<reference evidence="11 12" key="1">
    <citation type="journal article" date="2017" name="Curr. Biol.">
        <title>Genome architecture and evolution of a unichromosomal asexual nematode.</title>
        <authorList>
            <person name="Fradin H."/>
            <person name="Zegar C."/>
            <person name="Gutwein M."/>
            <person name="Lucas J."/>
            <person name="Kovtun M."/>
            <person name="Corcoran D."/>
            <person name="Baugh L.R."/>
            <person name="Kiontke K."/>
            <person name="Gunsalus K."/>
            <person name="Fitch D.H."/>
            <person name="Piano F."/>
        </authorList>
    </citation>
    <scope>NUCLEOTIDE SEQUENCE [LARGE SCALE GENOMIC DNA]</scope>
    <source>
        <strain evidence="11">PF1309</strain>
    </source>
</reference>
<dbReference type="SUPFAM" id="SSF52540">
    <property type="entry name" value="P-loop containing nucleoside triphosphate hydrolases"/>
    <property type="match status" value="1"/>
</dbReference>
<evidence type="ECO:0000256" key="2">
    <source>
        <dbReference type="ARBA" id="ARBA00012552"/>
    </source>
</evidence>
<dbReference type="InterPro" id="IPR002464">
    <property type="entry name" value="DNA/RNA_helicase_DEAH_CS"/>
</dbReference>
<keyword evidence="5" id="KW-0347">Helicase</keyword>
<dbReference type="PROSITE" id="PS51194">
    <property type="entry name" value="HELICASE_CTER"/>
    <property type="match status" value="1"/>
</dbReference>
<dbReference type="Pfam" id="PF00271">
    <property type="entry name" value="Helicase_C"/>
    <property type="match status" value="1"/>
</dbReference>
<feature type="compositionally biased region" description="Basic and acidic residues" evidence="8">
    <location>
        <begin position="41"/>
        <end position="55"/>
    </location>
</feature>
<feature type="region of interest" description="Disordered" evidence="8">
    <location>
        <begin position="116"/>
        <end position="230"/>
    </location>
</feature>
<dbReference type="InterPro" id="IPR014001">
    <property type="entry name" value="Helicase_ATP-bd"/>
</dbReference>
<dbReference type="CDD" id="cd18791">
    <property type="entry name" value="SF2_C_RHA"/>
    <property type="match status" value="1"/>
</dbReference>
<evidence type="ECO:0000256" key="4">
    <source>
        <dbReference type="ARBA" id="ARBA00022801"/>
    </source>
</evidence>
<feature type="domain" description="Helicase ATP-binding" evidence="9">
    <location>
        <begin position="273"/>
        <end position="439"/>
    </location>
</feature>
<evidence type="ECO:0000256" key="7">
    <source>
        <dbReference type="ARBA" id="ARBA00047984"/>
    </source>
</evidence>
<comment type="catalytic activity">
    <reaction evidence="7">
        <text>ATP + H2O = ADP + phosphate + H(+)</text>
        <dbReference type="Rhea" id="RHEA:13065"/>
        <dbReference type="ChEBI" id="CHEBI:15377"/>
        <dbReference type="ChEBI" id="CHEBI:15378"/>
        <dbReference type="ChEBI" id="CHEBI:30616"/>
        <dbReference type="ChEBI" id="CHEBI:43474"/>
        <dbReference type="ChEBI" id="CHEBI:456216"/>
        <dbReference type="EC" id="3.6.4.13"/>
    </reaction>
</comment>
<evidence type="ECO:0000313" key="11">
    <source>
        <dbReference type="EMBL" id="PAV83114.1"/>
    </source>
</evidence>
<dbReference type="InterPro" id="IPR007502">
    <property type="entry name" value="Helicase-assoc_dom"/>
</dbReference>
<sequence length="1141" mass="129996">MGGKKRKVSTSIDDQPDADSYATAEFDGSNALVLPGKRKKSDPNEKSKKPKDPTGGKKKRNYAKEKAKERITKKMKRQLAAVQRRKQVKMQQEDIFKSLAEYQLDDKKMQQLTSVSRLQKEHKITDEEPAKQGKLKTFSGGLQEGVNKRKQENYYSTDEESTSEEEGGEETDDDVQIVKEEVREKAVEVEKQSEKEKIKEPEPETSKTKQNVEKSPSKIPRKSIDDDEVKAELADEHPSVFCPKRQTILVARTEEIQKKRSQLPIFSEEMNIVEAINDNLVTIVCGETGSGKTTQIPQFLYEAGYASDGQMIGITEPRRVAAVSMAERVGEELNRPDIVSYQIRYEGNRSEKTKILFMTDGVLLKELETDMMLNKYSAIIIDEAHERSMYSDVLLGMLSRIVPLRQKSAKPLRLVVMSATLRLDDFTHPRLFLTPPKVLKVDARQFPVTVHFERHTPTDYMAAAFRKVCSIHEKLPKGAILVFVTGQREVQQLVNKLTRRYEMKFEETKLGEKLIVGGKKWKQKKKEETKDFTLEKFKDEIEREEMKIDGKDLDEKGLVEDMWSDCEEDEEEQDLEENLGVSSLGPPPSGCEPLYCLPLYSLLSTEKQKRVFEKPPEGVRLCVVSTNVAETSLTIPGVKYVIDCGFEKRRLYDPVTGVSKFAICRTSQASADQRAGRAGRVSAGHAYRLFSSAVFQDLPKFAEPEIVTKPVDQLVLNLKAINIVKVVNFPFPTPPSAESVEKAEERLLKLGALERTTKNGKTEARINSLGRSLSAFPLAPEYAKMLVMANQHGLLPYVILLIAALSVREPLIPVSSVRGETSEETKAKMTSLLVQRKQWCGKGVSRRLGDVKVLMQALHNCDRQNNSQKACETNFTRPTAAKEARRLRQQLTNLVNGLCKPSQQVLLDPQMDEPTDSQSNLIRQILVACLCNRIAKRVNPSSCTEEVPKGAYHCQHLEQNGKQQMRTVCGVDAEWLPRLAESFCSFSEQNQDDQPEYDAQRDEIVRPVDCWFGPRKWQLERVKRPLSHDIQLYRYFAMFLLNGEIFKQLAEFTPKLLAPPATMIRSWAKLQKRTEALLNKLIDKQIHTRPELKAAFVEDENFLLEEYFLWLPESLHSRATLIWPPLEEHEKPRKMGRNKKF</sequence>
<proteinExistence type="inferred from homology"/>
<dbReference type="GO" id="GO:0003724">
    <property type="term" value="F:RNA helicase activity"/>
    <property type="evidence" value="ECO:0007669"/>
    <property type="project" value="UniProtKB-EC"/>
</dbReference>
<dbReference type="GO" id="GO:0005730">
    <property type="term" value="C:nucleolus"/>
    <property type="evidence" value="ECO:0007669"/>
    <property type="project" value="TreeGrafter"/>
</dbReference>
<evidence type="ECO:0000256" key="3">
    <source>
        <dbReference type="ARBA" id="ARBA00022741"/>
    </source>
</evidence>
<keyword evidence="6" id="KW-0067">ATP-binding</keyword>
<evidence type="ECO:0000256" key="1">
    <source>
        <dbReference type="ARBA" id="ARBA00008792"/>
    </source>
</evidence>
<dbReference type="Gene3D" id="3.40.50.300">
    <property type="entry name" value="P-loop containing nucleotide triphosphate hydrolases"/>
    <property type="match status" value="2"/>
</dbReference>
<feature type="compositionally biased region" description="Basic and acidic residues" evidence="8">
    <location>
        <begin position="62"/>
        <end position="72"/>
    </location>
</feature>
<dbReference type="SMART" id="SM00487">
    <property type="entry name" value="DEXDc"/>
    <property type="match status" value="1"/>
</dbReference>
<feature type="compositionally biased region" description="Basic and acidic residues" evidence="8">
    <location>
        <begin position="118"/>
        <end position="131"/>
    </location>
</feature>
<dbReference type="EMBL" id="LIAE01006996">
    <property type="protein sequence ID" value="PAV83114.1"/>
    <property type="molecule type" value="Genomic_DNA"/>
</dbReference>
<feature type="compositionally biased region" description="Acidic residues" evidence="8">
    <location>
        <begin position="157"/>
        <end position="175"/>
    </location>
</feature>
<dbReference type="STRING" id="2018661.A0A2A2LAE3"/>
<dbReference type="FunFam" id="3.40.50.300:FF:000637">
    <property type="entry name" value="ATP-dependent RNA helicase DHX37/DHR1"/>
    <property type="match status" value="1"/>
</dbReference>
<dbReference type="AlphaFoldDB" id="A0A2A2LAE3"/>
<dbReference type="Pfam" id="PF21010">
    <property type="entry name" value="HA2_C"/>
    <property type="match status" value="1"/>
</dbReference>
<feature type="domain" description="Helicase C-terminal" evidence="10">
    <location>
        <begin position="533"/>
        <end position="722"/>
    </location>
</feature>
<gene>
    <name evidence="11" type="ORF">WR25_07763</name>
</gene>
<dbReference type="PANTHER" id="PTHR18934:SF99">
    <property type="entry name" value="ATP-DEPENDENT RNA HELICASE DHX37-RELATED"/>
    <property type="match status" value="1"/>
</dbReference>
<evidence type="ECO:0000256" key="5">
    <source>
        <dbReference type="ARBA" id="ARBA00022806"/>
    </source>
</evidence>
<comment type="similarity">
    <text evidence="1">Belongs to the DEAD box helicase family. DEAH subfamily.</text>
</comment>
<dbReference type="Proteomes" id="UP000218231">
    <property type="component" value="Unassembled WGS sequence"/>
</dbReference>
<dbReference type="GO" id="GO:0016787">
    <property type="term" value="F:hydrolase activity"/>
    <property type="evidence" value="ECO:0007669"/>
    <property type="project" value="UniProtKB-KW"/>
</dbReference>
<evidence type="ECO:0000259" key="10">
    <source>
        <dbReference type="PROSITE" id="PS51194"/>
    </source>
</evidence>
<keyword evidence="3" id="KW-0547">Nucleotide-binding</keyword>
<organism evidence="11 12">
    <name type="scientific">Diploscapter pachys</name>
    <dbReference type="NCBI Taxonomy" id="2018661"/>
    <lineage>
        <taxon>Eukaryota</taxon>
        <taxon>Metazoa</taxon>
        <taxon>Ecdysozoa</taxon>
        <taxon>Nematoda</taxon>
        <taxon>Chromadorea</taxon>
        <taxon>Rhabditida</taxon>
        <taxon>Rhabditina</taxon>
        <taxon>Rhabditomorpha</taxon>
        <taxon>Rhabditoidea</taxon>
        <taxon>Rhabditidae</taxon>
        <taxon>Diploscapter</taxon>
    </lineage>
</organism>